<evidence type="ECO:0000256" key="2">
    <source>
        <dbReference type="ARBA" id="ARBA00022898"/>
    </source>
</evidence>
<dbReference type="InterPro" id="IPR001608">
    <property type="entry name" value="Ala_racemase_N"/>
</dbReference>
<dbReference type="InterPro" id="IPR000821">
    <property type="entry name" value="Ala_racemase"/>
</dbReference>
<proteinExistence type="predicted"/>
<evidence type="ECO:0000313" key="5">
    <source>
        <dbReference type="EMBL" id="MBF4764600.1"/>
    </source>
</evidence>
<name>A0A930VGZ4_9ACTN</name>
<keyword evidence="6" id="KW-1185">Reference proteome</keyword>
<dbReference type="RefSeq" id="WP_194707789.1">
    <property type="nucleotide sequence ID" value="NZ_JADKPN010000010.1"/>
</dbReference>
<comment type="caution">
    <text evidence="5">The sequence shown here is derived from an EMBL/GenBank/DDBJ whole genome shotgun (WGS) entry which is preliminary data.</text>
</comment>
<evidence type="ECO:0000256" key="1">
    <source>
        <dbReference type="ARBA" id="ARBA00001933"/>
    </source>
</evidence>
<protein>
    <submittedName>
        <fullName evidence="5">Alanine/ornithine racemase family PLP-dependent enzyme</fullName>
    </submittedName>
</protein>
<sequence length="371" mass="38203">MSAPRVEVDLDAIEANTRSLVDRLGRTGIRVTAVTKAVLGSPGVAEAMLRGGAVGLADSRVENLARLDSAGVGSARTLIRSPMLSQVDAAVQHASTSLNTDSSVLEALSRCAAHRGATHAVVLMVELGDLREGVLPVDLVPLALAVRGMAGLSLAGIGTNLACQHGVAPDDRNMQRLSELADEVERAVGSALTIVSGGNSANLGWALGAADTGRVDELRLGEAILLGLDPLTRLPVEGLRTDAFSLVAELIEVGDKPRVPSGDLGQTAFGRRPPPRAGGSCRQGILALGRQDVDPDGLVPPEGVTILGTSSDHLVVDLGDHEATVGGELAFGVGYGALLRAMTSPFVATVERRAVSPRLPATLRGHSPVSR</sequence>
<keyword evidence="2" id="KW-0663">Pyridoxal phosphate</keyword>
<accession>A0A930VGZ4</accession>
<dbReference type="InterPro" id="IPR029066">
    <property type="entry name" value="PLP-binding_barrel"/>
</dbReference>
<dbReference type="PANTHER" id="PTHR30511">
    <property type="entry name" value="ALANINE RACEMASE"/>
    <property type="match status" value="1"/>
</dbReference>
<dbReference type="GO" id="GO:0005829">
    <property type="term" value="C:cytosol"/>
    <property type="evidence" value="ECO:0007669"/>
    <property type="project" value="TreeGrafter"/>
</dbReference>
<dbReference type="AlphaFoldDB" id="A0A930VGZ4"/>
<dbReference type="GO" id="GO:0030170">
    <property type="term" value="F:pyridoxal phosphate binding"/>
    <property type="evidence" value="ECO:0007669"/>
    <property type="project" value="TreeGrafter"/>
</dbReference>
<dbReference type="PANTHER" id="PTHR30511:SF3">
    <property type="entry name" value="LYSINE RACEMASE"/>
    <property type="match status" value="1"/>
</dbReference>
<dbReference type="EMBL" id="JADKPN010000010">
    <property type="protein sequence ID" value="MBF4764600.1"/>
    <property type="molecule type" value="Genomic_DNA"/>
</dbReference>
<organism evidence="5 6">
    <name type="scientific">Nocardioides islandensis</name>
    <dbReference type="NCBI Taxonomy" id="433663"/>
    <lineage>
        <taxon>Bacteria</taxon>
        <taxon>Bacillati</taxon>
        <taxon>Actinomycetota</taxon>
        <taxon>Actinomycetes</taxon>
        <taxon>Propionibacteriales</taxon>
        <taxon>Nocardioidaceae</taxon>
        <taxon>Nocardioides</taxon>
    </lineage>
</organism>
<dbReference type="Pfam" id="PF01168">
    <property type="entry name" value="Ala_racemase_N"/>
    <property type="match status" value="1"/>
</dbReference>
<feature type="domain" description="Alanine racemase N-terminal" evidence="4">
    <location>
        <begin position="8"/>
        <end position="225"/>
    </location>
</feature>
<evidence type="ECO:0000259" key="4">
    <source>
        <dbReference type="Pfam" id="PF01168"/>
    </source>
</evidence>
<gene>
    <name evidence="5" type="ORF">ISU07_15820</name>
</gene>
<dbReference type="SUPFAM" id="SSF51419">
    <property type="entry name" value="PLP-binding barrel"/>
    <property type="match status" value="1"/>
</dbReference>
<evidence type="ECO:0000313" key="6">
    <source>
        <dbReference type="Proteomes" id="UP000640489"/>
    </source>
</evidence>
<dbReference type="Proteomes" id="UP000640489">
    <property type="component" value="Unassembled WGS sequence"/>
</dbReference>
<reference evidence="5" key="1">
    <citation type="submission" date="2020-11" db="EMBL/GenBank/DDBJ databases">
        <title>Nocardioides sp. nov., isolated from Soil of Cynanchum wilfordii Hemsley rhizosphere.</title>
        <authorList>
            <person name="Lee J.-S."/>
            <person name="Suh M.K."/>
            <person name="Kim J.-S."/>
        </authorList>
    </citation>
    <scope>NUCLEOTIDE SEQUENCE</scope>
    <source>
        <strain evidence="5">KCTC 19275</strain>
    </source>
</reference>
<dbReference type="Gene3D" id="3.20.20.10">
    <property type="entry name" value="Alanine racemase"/>
    <property type="match status" value="1"/>
</dbReference>
<comment type="cofactor">
    <cofactor evidence="1">
        <name>pyridoxal 5'-phosphate</name>
        <dbReference type="ChEBI" id="CHEBI:597326"/>
    </cofactor>
</comment>
<evidence type="ECO:0000256" key="3">
    <source>
        <dbReference type="ARBA" id="ARBA00023235"/>
    </source>
</evidence>
<dbReference type="GO" id="GO:0008784">
    <property type="term" value="F:alanine racemase activity"/>
    <property type="evidence" value="ECO:0007669"/>
    <property type="project" value="TreeGrafter"/>
</dbReference>
<dbReference type="CDD" id="cd06815">
    <property type="entry name" value="PLPDE_III_AR_like_1"/>
    <property type="match status" value="1"/>
</dbReference>
<keyword evidence="3" id="KW-0413">Isomerase</keyword>